<dbReference type="RefSeq" id="WP_243430392.1">
    <property type="nucleotide sequence ID" value="NZ_CP147251.1"/>
</dbReference>
<gene>
    <name evidence="2" type="ORF">DOK78_002583</name>
</gene>
<dbReference type="InterPro" id="IPR009057">
    <property type="entry name" value="Homeodomain-like_sf"/>
</dbReference>
<accession>A0ABZ2SQW0</accession>
<dbReference type="InterPro" id="IPR000281">
    <property type="entry name" value="HTH_RpiR"/>
</dbReference>
<proteinExistence type="predicted"/>
<feature type="domain" description="HTH rpiR-type" evidence="1">
    <location>
        <begin position="1"/>
        <end position="60"/>
    </location>
</feature>
<evidence type="ECO:0000313" key="3">
    <source>
        <dbReference type="Proteomes" id="UP000664701"/>
    </source>
</evidence>
<sequence length="60" mass="6758">MSIIDLIEKTTFSSSEKEAVNYILSQGYNVHNLTLKQMSKKSYTSPATFVRVAQRLGFKG</sequence>
<organism evidence="2 3">
    <name type="scientific">Candidatus Enterococcus lowellii</name>
    <dbReference type="NCBI Taxonomy" id="2230877"/>
    <lineage>
        <taxon>Bacteria</taxon>
        <taxon>Bacillati</taxon>
        <taxon>Bacillota</taxon>
        <taxon>Bacilli</taxon>
        <taxon>Lactobacillales</taxon>
        <taxon>Enterococcaceae</taxon>
        <taxon>Enterococcus</taxon>
    </lineage>
</organism>
<dbReference type="InterPro" id="IPR036388">
    <property type="entry name" value="WH-like_DNA-bd_sf"/>
</dbReference>
<dbReference type="EMBL" id="CP147251">
    <property type="protein sequence ID" value="WYJ77943.1"/>
    <property type="molecule type" value="Genomic_DNA"/>
</dbReference>
<dbReference type="Gene3D" id="1.10.10.10">
    <property type="entry name" value="Winged helix-like DNA-binding domain superfamily/Winged helix DNA-binding domain"/>
    <property type="match status" value="1"/>
</dbReference>
<evidence type="ECO:0000259" key="1">
    <source>
        <dbReference type="PROSITE" id="PS51071"/>
    </source>
</evidence>
<name>A0ABZ2SQW0_9ENTE</name>
<protein>
    <recommendedName>
        <fullName evidence="1">HTH rpiR-type domain-containing protein</fullName>
    </recommendedName>
</protein>
<dbReference type="Pfam" id="PF01418">
    <property type="entry name" value="HTH_6"/>
    <property type="match status" value="1"/>
</dbReference>
<reference evidence="2 3" key="1">
    <citation type="submission" date="2024-03" db="EMBL/GenBank/DDBJ databases">
        <title>The Genome Sequence of Enterococcus sp. DIV2402.</title>
        <authorList>
            <consortium name="The Broad Institute Genomics Platform"/>
            <consortium name="The Broad Institute Microbial Omics Core"/>
            <consortium name="The Broad Institute Genomic Center for Infectious Diseases"/>
            <person name="Earl A."/>
            <person name="Manson A."/>
            <person name="Gilmore M."/>
            <person name="Schwartman J."/>
            <person name="Shea T."/>
            <person name="Abouelleil A."/>
            <person name="Cao P."/>
            <person name="Chapman S."/>
            <person name="Cusick C."/>
            <person name="Young S."/>
            <person name="Neafsey D."/>
            <person name="Nusbaum C."/>
            <person name="Birren B."/>
        </authorList>
    </citation>
    <scope>NUCLEOTIDE SEQUENCE [LARGE SCALE GENOMIC DNA]</scope>
    <source>
        <strain evidence="2 3">DIV2402</strain>
    </source>
</reference>
<dbReference type="Proteomes" id="UP000664701">
    <property type="component" value="Chromosome"/>
</dbReference>
<dbReference type="PROSITE" id="PS51071">
    <property type="entry name" value="HTH_RPIR"/>
    <property type="match status" value="1"/>
</dbReference>
<dbReference type="SUPFAM" id="SSF46689">
    <property type="entry name" value="Homeodomain-like"/>
    <property type="match status" value="1"/>
</dbReference>
<keyword evidence="3" id="KW-1185">Reference proteome</keyword>
<evidence type="ECO:0000313" key="2">
    <source>
        <dbReference type="EMBL" id="WYJ77943.1"/>
    </source>
</evidence>